<gene>
    <name evidence="2" type="ORF">BZ3500_MVSOF-1268-A1-R1_CHR3-1G05853</name>
</gene>
<name>A0A2X0LJK3_9BASI</name>
<dbReference type="EMBL" id="FMWP01000096">
    <property type="protein sequence ID" value="SCZ99171.1"/>
    <property type="molecule type" value="Genomic_DNA"/>
</dbReference>
<organism evidence="2 3">
    <name type="scientific">Microbotryum saponariae</name>
    <dbReference type="NCBI Taxonomy" id="289078"/>
    <lineage>
        <taxon>Eukaryota</taxon>
        <taxon>Fungi</taxon>
        <taxon>Dikarya</taxon>
        <taxon>Basidiomycota</taxon>
        <taxon>Pucciniomycotina</taxon>
        <taxon>Microbotryomycetes</taxon>
        <taxon>Microbotryales</taxon>
        <taxon>Microbotryaceae</taxon>
        <taxon>Microbotryum</taxon>
    </lineage>
</organism>
<accession>A0A2X0LJK3</accession>
<dbReference type="AlphaFoldDB" id="A0A2X0LJK3"/>
<feature type="region of interest" description="Disordered" evidence="1">
    <location>
        <begin position="1"/>
        <end position="22"/>
    </location>
</feature>
<evidence type="ECO:0000313" key="3">
    <source>
        <dbReference type="Proteomes" id="UP000249723"/>
    </source>
</evidence>
<protein>
    <submittedName>
        <fullName evidence="2">BZ3500_MvSof-1268-A1-R1_Chr3-1g05853 protein</fullName>
    </submittedName>
</protein>
<dbReference type="Proteomes" id="UP000249723">
    <property type="component" value="Unassembled WGS sequence"/>
</dbReference>
<sequence>MKGKKGGRSTARTRTSEDVLHSSEQDASLFLRHSLFRRLHSTRASAYESRITKSATGVLRSPFDGCARPTHGNSSNLFRSPFLTRCGVLCPYLPPTTRLRSGQLHPLASIPTRGPACSHCSHS</sequence>
<keyword evidence="3" id="KW-1185">Reference proteome</keyword>
<evidence type="ECO:0000313" key="2">
    <source>
        <dbReference type="EMBL" id="SCZ99171.1"/>
    </source>
</evidence>
<evidence type="ECO:0000256" key="1">
    <source>
        <dbReference type="SAM" id="MobiDB-lite"/>
    </source>
</evidence>
<proteinExistence type="predicted"/>
<reference evidence="3" key="1">
    <citation type="submission" date="2016-10" db="EMBL/GenBank/DDBJ databases">
        <authorList>
            <person name="Jeantristanb JTB J.-T."/>
            <person name="Ricardo R."/>
        </authorList>
    </citation>
    <scope>NUCLEOTIDE SEQUENCE [LARGE SCALE GENOMIC DNA]</scope>
</reference>